<keyword evidence="1" id="KW-0175">Coiled coil</keyword>
<reference evidence="5 6" key="1">
    <citation type="submission" date="2023-04" db="EMBL/GenBank/DDBJ databases">
        <authorList>
            <person name="Hsu D."/>
        </authorList>
    </citation>
    <scope>NUCLEOTIDE SEQUENCE [LARGE SCALE GENOMIC DNA]</scope>
    <source>
        <strain evidence="5 6">MK1</strain>
    </source>
</reference>
<keyword evidence="4" id="KW-0732">Signal</keyword>
<dbReference type="KEGG" id="dbc:MFMK1_001709"/>
<feature type="region of interest" description="Disordered" evidence="2">
    <location>
        <begin position="316"/>
        <end position="356"/>
    </location>
</feature>
<name>A0AAU0UMP9_9FIRM</name>
<dbReference type="EMBL" id="CP121694">
    <property type="protein sequence ID" value="WRO21888.1"/>
    <property type="molecule type" value="Genomic_DNA"/>
</dbReference>
<evidence type="ECO:0000256" key="4">
    <source>
        <dbReference type="SAM" id="SignalP"/>
    </source>
</evidence>
<evidence type="ECO:0000256" key="2">
    <source>
        <dbReference type="SAM" id="MobiDB-lite"/>
    </source>
</evidence>
<keyword evidence="3" id="KW-0472">Membrane</keyword>
<feature type="compositionally biased region" description="Polar residues" evidence="2">
    <location>
        <begin position="324"/>
        <end position="333"/>
    </location>
</feature>
<organism evidence="5 6">
    <name type="scientific">Metallumcola ferriviriculae</name>
    <dbReference type="NCBI Taxonomy" id="3039180"/>
    <lineage>
        <taxon>Bacteria</taxon>
        <taxon>Bacillati</taxon>
        <taxon>Bacillota</taxon>
        <taxon>Clostridia</taxon>
        <taxon>Neomoorellales</taxon>
        <taxon>Desulfitibacteraceae</taxon>
        <taxon>Metallumcola</taxon>
    </lineage>
</organism>
<protein>
    <submittedName>
        <fullName evidence="5">Uncharacterized protein</fullName>
    </submittedName>
</protein>
<feature type="coiled-coil region" evidence="1">
    <location>
        <begin position="128"/>
        <end position="155"/>
    </location>
</feature>
<dbReference type="AlphaFoldDB" id="A0AAU0UMP9"/>
<keyword evidence="6" id="KW-1185">Reference proteome</keyword>
<evidence type="ECO:0000313" key="6">
    <source>
        <dbReference type="Proteomes" id="UP001329915"/>
    </source>
</evidence>
<dbReference type="Proteomes" id="UP001329915">
    <property type="component" value="Chromosome"/>
</dbReference>
<feature type="signal peptide" evidence="4">
    <location>
        <begin position="1"/>
        <end position="24"/>
    </location>
</feature>
<feature type="transmembrane region" description="Helical" evidence="3">
    <location>
        <begin position="355"/>
        <end position="374"/>
    </location>
</feature>
<keyword evidence="3" id="KW-0812">Transmembrane</keyword>
<proteinExistence type="predicted"/>
<evidence type="ECO:0000256" key="1">
    <source>
        <dbReference type="SAM" id="Coils"/>
    </source>
</evidence>
<evidence type="ECO:0000313" key="5">
    <source>
        <dbReference type="EMBL" id="WRO21888.1"/>
    </source>
</evidence>
<feature type="coiled-coil region" evidence="1">
    <location>
        <begin position="180"/>
        <end position="207"/>
    </location>
</feature>
<evidence type="ECO:0000256" key="3">
    <source>
        <dbReference type="SAM" id="Phobius"/>
    </source>
</evidence>
<feature type="chain" id="PRO_5043423319" evidence="4">
    <location>
        <begin position="25"/>
        <end position="377"/>
    </location>
</feature>
<accession>A0AAU0UMP9</accession>
<keyword evidence="3" id="KW-1133">Transmembrane helix</keyword>
<gene>
    <name evidence="5" type="ORF">MFMK1_001709</name>
</gene>
<dbReference type="RefSeq" id="WP_366924715.1">
    <property type="nucleotide sequence ID" value="NZ_CP121694.1"/>
</dbReference>
<sequence length="377" mass="42304">MKKTFVLMLTVMFLVAAFSGSALAMAEVAPLPEGDGADAYTSGFAPEPQTEFEHEKEYHQRAVEFLAEKYQMAPEDIQLLPGRVEKLEHMGRSFWGTNFHFGTKDKSEFGGVYIDLDSEKIYLRDEVDSLFKQEQEKIREEYEQLQKEAGKIEVELYRQMQKMPDDEKLLTSTIPTYQPDEELLAEIEQLQQEYADVAELVDDENNVIASNRKDDVPFDQERMRQYLEKLIELKQKGYQQALENVSQFMEDNAIEYEAKEGYREPRVEAKLGKGEIEALADKDFVGSIRREVIYTIMETGAAADSAAGGVDVAQGQPEIDKSTATENDAGQTTAREDESADADSSDNQDASKGSGSMPFIAGGVVLLGGLAFFLKKK</sequence>